<sequence length="168" mass="19463">MPGYEHRPTHFKEHLSTRLPENRSTTPTDSVASCNAVRIMTHKEFIARHHIHMNPFILISIGIVSLPSIDREIPQTINNLQHSSIDYHLSHTACCYQNTTIIYSQDAPEPMQFDKAYEGRTLRRRKEKVAKHMKRGANEKEMDSFTKKILRIPLDKPFEEAYFPTSCG</sequence>
<accession>A0A3P5Z7A7</accession>
<protein>
    <submittedName>
        <fullName evidence="2">Uncharacterized protein</fullName>
    </submittedName>
</protein>
<evidence type="ECO:0000313" key="2">
    <source>
        <dbReference type="EMBL" id="VDC76126.1"/>
    </source>
</evidence>
<name>A0A3P5Z7A7_BRACM</name>
<proteinExistence type="predicted"/>
<feature type="compositionally biased region" description="Basic and acidic residues" evidence="1">
    <location>
        <begin position="1"/>
        <end position="16"/>
    </location>
</feature>
<gene>
    <name evidence="2" type="ORF">BRAA01T02628Z</name>
</gene>
<feature type="region of interest" description="Disordered" evidence="1">
    <location>
        <begin position="1"/>
        <end position="29"/>
    </location>
</feature>
<dbReference type="EMBL" id="LR031571">
    <property type="protein sequence ID" value="VDC76126.1"/>
    <property type="molecule type" value="Genomic_DNA"/>
</dbReference>
<evidence type="ECO:0000256" key="1">
    <source>
        <dbReference type="SAM" id="MobiDB-lite"/>
    </source>
</evidence>
<reference evidence="2" key="1">
    <citation type="submission" date="2018-11" db="EMBL/GenBank/DDBJ databases">
        <authorList>
            <consortium name="Genoscope - CEA"/>
            <person name="William W."/>
        </authorList>
    </citation>
    <scope>NUCLEOTIDE SEQUENCE</scope>
</reference>
<organism evidence="2">
    <name type="scientific">Brassica campestris</name>
    <name type="common">Field mustard</name>
    <dbReference type="NCBI Taxonomy" id="3711"/>
    <lineage>
        <taxon>Eukaryota</taxon>
        <taxon>Viridiplantae</taxon>
        <taxon>Streptophyta</taxon>
        <taxon>Embryophyta</taxon>
        <taxon>Tracheophyta</taxon>
        <taxon>Spermatophyta</taxon>
        <taxon>Magnoliopsida</taxon>
        <taxon>eudicotyledons</taxon>
        <taxon>Gunneridae</taxon>
        <taxon>Pentapetalae</taxon>
        <taxon>rosids</taxon>
        <taxon>malvids</taxon>
        <taxon>Brassicales</taxon>
        <taxon>Brassicaceae</taxon>
        <taxon>Brassiceae</taxon>
        <taxon>Brassica</taxon>
    </lineage>
</organism>
<dbReference type="AlphaFoldDB" id="A0A3P5Z7A7"/>